<gene>
    <name evidence="12" type="ORF">AMSG_06064</name>
</gene>
<evidence type="ECO:0000256" key="4">
    <source>
        <dbReference type="ARBA" id="ARBA00022692"/>
    </source>
</evidence>
<dbReference type="Gene3D" id="1.50.40.10">
    <property type="entry name" value="Mitochondrial carrier domain"/>
    <property type="match status" value="1"/>
</dbReference>
<dbReference type="SUPFAM" id="SSF103506">
    <property type="entry name" value="Mitochondrial carrier"/>
    <property type="match status" value="1"/>
</dbReference>
<proteinExistence type="inferred from homology"/>
<dbReference type="Proteomes" id="UP000054408">
    <property type="component" value="Unassembled WGS sequence"/>
</dbReference>
<evidence type="ECO:0000313" key="13">
    <source>
        <dbReference type="Proteomes" id="UP000054408"/>
    </source>
</evidence>
<keyword evidence="13" id="KW-1185">Reference proteome</keyword>
<dbReference type="PANTHER" id="PTHR45624:SF10">
    <property type="entry name" value="SLC (SOLUTE CARRIER) HOMOLOG"/>
    <property type="match status" value="1"/>
</dbReference>
<keyword evidence="8 9" id="KW-0472">Membrane</keyword>
<evidence type="ECO:0000256" key="6">
    <source>
        <dbReference type="ARBA" id="ARBA00022989"/>
    </source>
</evidence>
<dbReference type="GO" id="GO:0022857">
    <property type="term" value="F:transmembrane transporter activity"/>
    <property type="evidence" value="ECO:0007669"/>
    <property type="project" value="TreeGrafter"/>
</dbReference>
<comment type="subcellular location">
    <subcellularLocation>
        <location evidence="1">Mitochondrion membrane</location>
        <topology evidence="1">Multi-pass membrane protein</topology>
    </subcellularLocation>
</comment>
<evidence type="ECO:0000256" key="9">
    <source>
        <dbReference type="PROSITE-ProRule" id="PRU00282"/>
    </source>
</evidence>
<dbReference type="InterPro" id="IPR050567">
    <property type="entry name" value="Mitochondrial_Carrier"/>
</dbReference>
<sequence>MPACEGRSGGTARPRPATDKAIPGVLPLHGDTPRTNPEYPAWLLGCAAVGVALGERFVTHPLDTVATRAQLLSARFPAYPLRRVRPAISALIRNDGWMAPWRGLMPALAGVLPVMATRALVNVTVKEALVPARTDGDGQGEAESSWLPMVRLTAAGLLAGAAEGLVIAPFDACKVRLQACDAPGALKTSVTTVREVLRDVGTLGLLRGASLSMVRSSVAAGVLFPAYEVLCHTMALDPPLDVLEGSERVAAGAGAAMLAVVVANPVAVLTTRVQRGQLGYNGAVGFGLLHAIHTDGLGVFAKGLYANASRMFVGTAFTLTVYELIMRAARSTTEAGEED</sequence>
<keyword evidence="7" id="KW-0496">Mitochondrion</keyword>
<keyword evidence="6" id="KW-1133">Transmembrane helix</keyword>
<dbReference type="GO" id="GO:0031966">
    <property type="term" value="C:mitochondrial membrane"/>
    <property type="evidence" value="ECO:0007669"/>
    <property type="project" value="UniProtKB-SubCell"/>
</dbReference>
<evidence type="ECO:0000313" key="12">
    <source>
        <dbReference type="EMBL" id="KNC49785.1"/>
    </source>
</evidence>
<feature type="region of interest" description="Disordered" evidence="11">
    <location>
        <begin position="1"/>
        <end position="23"/>
    </location>
</feature>
<dbReference type="Pfam" id="PF00153">
    <property type="entry name" value="Mito_carr"/>
    <property type="match status" value="3"/>
</dbReference>
<dbReference type="eggNOG" id="KOG0751">
    <property type="taxonomic scope" value="Eukaryota"/>
</dbReference>
<evidence type="ECO:0000256" key="10">
    <source>
        <dbReference type="RuleBase" id="RU000488"/>
    </source>
</evidence>
<keyword evidence="4 9" id="KW-0812">Transmembrane</keyword>
<dbReference type="InterPro" id="IPR018108">
    <property type="entry name" value="MCP_transmembrane"/>
</dbReference>
<evidence type="ECO:0000256" key="3">
    <source>
        <dbReference type="ARBA" id="ARBA00022448"/>
    </source>
</evidence>
<keyword evidence="3 10" id="KW-0813">Transport</keyword>
<evidence type="ECO:0000256" key="5">
    <source>
        <dbReference type="ARBA" id="ARBA00022737"/>
    </source>
</evidence>
<dbReference type="EMBL" id="GL349457">
    <property type="protein sequence ID" value="KNC49785.1"/>
    <property type="molecule type" value="Genomic_DNA"/>
</dbReference>
<comment type="similarity">
    <text evidence="2 10">Belongs to the mitochondrial carrier (TC 2.A.29) family.</text>
</comment>
<feature type="repeat" description="Solcar" evidence="9">
    <location>
        <begin position="243"/>
        <end position="328"/>
    </location>
</feature>
<evidence type="ECO:0000256" key="2">
    <source>
        <dbReference type="ARBA" id="ARBA00006375"/>
    </source>
</evidence>
<name>A0A0L0DC19_THETB</name>
<dbReference type="OrthoDB" id="2161at2759"/>
<organism evidence="12 13">
    <name type="scientific">Thecamonas trahens ATCC 50062</name>
    <dbReference type="NCBI Taxonomy" id="461836"/>
    <lineage>
        <taxon>Eukaryota</taxon>
        <taxon>Apusozoa</taxon>
        <taxon>Apusomonadida</taxon>
        <taxon>Apusomonadidae</taxon>
        <taxon>Thecamonas</taxon>
    </lineage>
</organism>
<feature type="repeat" description="Solcar" evidence="9">
    <location>
        <begin position="40"/>
        <end position="128"/>
    </location>
</feature>
<keyword evidence="5" id="KW-0677">Repeat</keyword>
<protein>
    <submittedName>
        <fullName evidence="12">Uncharacterized protein</fullName>
    </submittedName>
</protein>
<dbReference type="PANTHER" id="PTHR45624">
    <property type="entry name" value="MITOCHONDRIAL BASIC AMINO ACIDS TRANSPORTER-RELATED"/>
    <property type="match status" value="1"/>
</dbReference>
<dbReference type="RefSeq" id="XP_013757569.1">
    <property type="nucleotide sequence ID" value="XM_013902115.1"/>
</dbReference>
<dbReference type="AlphaFoldDB" id="A0A0L0DC19"/>
<dbReference type="InterPro" id="IPR023395">
    <property type="entry name" value="MCP_dom_sf"/>
</dbReference>
<reference evidence="12 13" key="1">
    <citation type="submission" date="2010-05" db="EMBL/GenBank/DDBJ databases">
        <title>The Genome Sequence of Thecamonas trahens ATCC 50062.</title>
        <authorList>
            <consortium name="The Broad Institute Genome Sequencing Platform"/>
            <person name="Russ C."/>
            <person name="Cuomo C."/>
            <person name="Shea T."/>
            <person name="Young S.K."/>
            <person name="Zeng Q."/>
            <person name="Koehrsen M."/>
            <person name="Haas B."/>
            <person name="Borodovsky M."/>
            <person name="Guigo R."/>
            <person name="Alvarado L."/>
            <person name="Berlin A."/>
            <person name="Bochicchio J."/>
            <person name="Borenstein D."/>
            <person name="Chapman S."/>
            <person name="Chen Z."/>
            <person name="Freedman E."/>
            <person name="Gellesch M."/>
            <person name="Goldberg J."/>
            <person name="Griggs A."/>
            <person name="Gujja S."/>
            <person name="Heilman E."/>
            <person name="Heiman D."/>
            <person name="Hepburn T."/>
            <person name="Howarth C."/>
            <person name="Jen D."/>
            <person name="Larson L."/>
            <person name="Mehta T."/>
            <person name="Park D."/>
            <person name="Pearson M."/>
            <person name="Roberts A."/>
            <person name="Saif S."/>
            <person name="Shenoy N."/>
            <person name="Sisk P."/>
            <person name="Stolte C."/>
            <person name="Sykes S."/>
            <person name="Thomson T."/>
            <person name="Walk T."/>
            <person name="White J."/>
            <person name="Yandava C."/>
            <person name="Burger G."/>
            <person name="Gray M.W."/>
            <person name="Holland P.W.H."/>
            <person name="King N."/>
            <person name="Lang F.B.F."/>
            <person name="Roger A.J."/>
            <person name="Ruiz-Trillo I."/>
            <person name="Lander E."/>
            <person name="Nusbaum C."/>
        </authorList>
    </citation>
    <scope>NUCLEOTIDE SEQUENCE [LARGE SCALE GENOMIC DNA]</scope>
    <source>
        <strain evidence="12 13">ATCC 50062</strain>
    </source>
</reference>
<dbReference type="PROSITE" id="PS50920">
    <property type="entry name" value="SOLCAR"/>
    <property type="match status" value="3"/>
</dbReference>
<feature type="repeat" description="Solcar" evidence="9">
    <location>
        <begin position="147"/>
        <end position="233"/>
    </location>
</feature>
<evidence type="ECO:0000256" key="1">
    <source>
        <dbReference type="ARBA" id="ARBA00004225"/>
    </source>
</evidence>
<evidence type="ECO:0000256" key="11">
    <source>
        <dbReference type="SAM" id="MobiDB-lite"/>
    </source>
</evidence>
<dbReference type="GeneID" id="25565325"/>
<evidence type="ECO:0000256" key="7">
    <source>
        <dbReference type="ARBA" id="ARBA00023128"/>
    </source>
</evidence>
<evidence type="ECO:0000256" key="8">
    <source>
        <dbReference type="ARBA" id="ARBA00023136"/>
    </source>
</evidence>
<accession>A0A0L0DC19</accession>